<reference evidence="1 2" key="1">
    <citation type="submission" date="2020-08" db="EMBL/GenBank/DDBJ databases">
        <title>Sequencing the genomes of 1000 actinobacteria strains.</title>
        <authorList>
            <person name="Klenk H.-P."/>
        </authorList>
    </citation>
    <scope>NUCLEOTIDE SEQUENCE [LARGE SCALE GENOMIC DNA]</scope>
    <source>
        <strain evidence="1 2">DSM 102122</strain>
    </source>
</reference>
<sequence>MTSGRFGMAMGETHTPVQLQQWLDQEDAWMRETVRRHGWAVQYVDGDGCWGPPRCGCGRPRGGSPPFAYTVGLFGYDHAELLVYGLGQHAASSLLNELGEQVRQGEQLGSDRPLRVDGGPHLVVLVPFRDDGDTPVLISAQRFYQATRDRPVPALRVVWSDAGGRFPWEHGYDLPAGLQPSPG</sequence>
<dbReference type="InterPro" id="IPR025358">
    <property type="entry name" value="DUF4262"/>
</dbReference>
<comment type="caution">
    <text evidence="1">The sequence shown here is derived from an EMBL/GenBank/DDBJ whole genome shotgun (WGS) entry which is preliminary data.</text>
</comment>
<evidence type="ECO:0000313" key="2">
    <source>
        <dbReference type="Proteomes" id="UP000542813"/>
    </source>
</evidence>
<protein>
    <recommendedName>
        <fullName evidence="3">DUF4262 domain-containing protein</fullName>
    </recommendedName>
</protein>
<proteinExistence type="predicted"/>
<evidence type="ECO:0000313" key="1">
    <source>
        <dbReference type="EMBL" id="MBB5786761.1"/>
    </source>
</evidence>
<gene>
    <name evidence="1" type="ORF">HD601_001336</name>
</gene>
<dbReference type="AlphaFoldDB" id="A0A7W9LK58"/>
<accession>A0A7W9LK58</accession>
<name>A0A7W9LK58_9ACTN</name>
<keyword evidence="2" id="KW-1185">Reference proteome</keyword>
<dbReference type="EMBL" id="JACHMM010000001">
    <property type="protein sequence ID" value="MBB5786761.1"/>
    <property type="molecule type" value="Genomic_DNA"/>
</dbReference>
<evidence type="ECO:0008006" key="3">
    <source>
        <dbReference type="Google" id="ProtNLM"/>
    </source>
</evidence>
<organism evidence="1 2">
    <name type="scientific">Jiangella mangrovi</name>
    <dbReference type="NCBI Taxonomy" id="1524084"/>
    <lineage>
        <taxon>Bacteria</taxon>
        <taxon>Bacillati</taxon>
        <taxon>Actinomycetota</taxon>
        <taxon>Actinomycetes</taxon>
        <taxon>Jiangellales</taxon>
        <taxon>Jiangellaceae</taxon>
        <taxon>Jiangella</taxon>
    </lineage>
</organism>
<dbReference type="Pfam" id="PF14081">
    <property type="entry name" value="DUF4262"/>
    <property type="match status" value="1"/>
</dbReference>
<dbReference type="Proteomes" id="UP000542813">
    <property type="component" value="Unassembled WGS sequence"/>
</dbReference>